<dbReference type="STRING" id="322095.HMPREF3185_02064"/>
<proteinExistence type="predicted"/>
<dbReference type="Pfam" id="PF23562">
    <property type="entry name" value="AMP-binding_C_3"/>
    <property type="match status" value="1"/>
</dbReference>
<gene>
    <name evidence="5" type="ORF">HMPREF3185_02064</name>
</gene>
<evidence type="ECO:0000256" key="3">
    <source>
        <dbReference type="SAM" id="Phobius"/>
    </source>
</evidence>
<comment type="caution">
    <text evidence="5">The sequence shown here is derived from an EMBL/GenBank/DDBJ whole genome shotgun (WGS) entry which is preliminary data.</text>
</comment>
<dbReference type="PATRIC" id="fig|322095.3.peg.2034"/>
<protein>
    <submittedName>
        <fullName evidence="5">AMP-binding enzyme</fullName>
    </submittedName>
</protein>
<dbReference type="Proteomes" id="UP000070224">
    <property type="component" value="Unassembled WGS sequence"/>
</dbReference>
<feature type="transmembrane region" description="Helical" evidence="3">
    <location>
        <begin position="108"/>
        <end position="126"/>
    </location>
</feature>
<keyword evidence="3" id="KW-0812">Transmembrane</keyword>
<dbReference type="PANTHER" id="PTHR43272:SF33">
    <property type="entry name" value="AMP-BINDING DOMAIN-CONTAINING PROTEIN-RELATED"/>
    <property type="match status" value="1"/>
</dbReference>
<dbReference type="AlphaFoldDB" id="A0A134B0F6"/>
<evidence type="ECO:0000256" key="2">
    <source>
        <dbReference type="ARBA" id="ARBA00022840"/>
    </source>
</evidence>
<evidence type="ECO:0000259" key="4">
    <source>
        <dbReference type="Pfam" id="PF00501"/>
    </source>
</evidence>
<accession>A0A134B0F6</accession>
<dbReference type="InterPro" id="IPR042099">
    <property type="entry name" value="ANL_N_sf"/>
</dbReference>
<dbReference type="PANTHER" id="PTHR43272">
    <property type="entry name" value="LONG-CHAIN-FATTY-ACID--COA LIGASE"/>
    <property type="match status" value="1"/>
</dbReference>
<name>A0A134B0F6_9PORP</name>
<dbReference type="PROSITE" id="PS00455">
    <property type="entry name" value="AMP_BINDING"/>
    <property type="match status" value="1"/>
</dbReference>
<dbReference type="EMBL" id="LSDK01000139">
    <property type="protein sequence ID" value="KXB73425.1"/>
    <property type="molecule type" value="Genomic_DNA"/>
</dbReference>
<dbReference type="InterPro" id="IPR000873">
    <property type="entry name" value="AMP-dep_synth/lig_dom"/>
</dbReference>
<feature type="domain" description="AMP-dependent synthetase/ligase" evidence="4">
    <location>
        <begin position="50"/>
        <end position="455"/>
    </location>
</feature>
<keyword evidence="1" id="KW-0547">Nucleotide-binding</keyword>
<keyword evidence="2" id="KW-0067">ATP-binding</keyword>
<organism evidence="5 6">
    <name type="scientific">Porphyromonas somerae</name>
    <dbReference type="NCBI Taxonomy" id="322095"/>
    <lineage>
        <taxon>Bacteria</taxon>
        <taxon>Pseudomonadati</taxon>
        <taxon>Bacteroidota</taxon>
        <taxon>Bacteroidia</taxon>
        <taxon>Bacteroidales</taxon>
        <taxon>Porphyromonadaceae</taxon>
        <taxon>Porphyromonas</taxon>
    </lineage>
</organism>
<keyword evidence="6" id="KW-1185">Reference proteome</keyword>
<evidence type="ECO:0000256" key="1">
    <source>
        <dbReference type="ARBA" id="ARBA00022741"/>
    </source>
</evidence>
<reference evidence="6" key="1">
    <citation type="submission" date="2016-01" db="EMBL/GenBank/DDBJ databases">
        <authorList>
            <person name="Mitreva M."/>
            <person name="Pepin K.H."/>
            <person name="Mihindukulasuriya K.A."/>
            <person name="Fulton R."/>
            <person name="Fronick C."/>
            <person name="O'Laughlin M."/>
            <person name="Miner T."/>
            <person name="Herter B."/>
            <person name="Rosa B.A."/>
            <person name="Cordes M."/>
            <person name="Tomlinson C."/>
            <person name="Wollam A."/>
            <person name="Palsikar V.B."/>
            <person name="Mardis E.R."/>
            <person name="Wilson R.K."/>
        </authorList>
    </citation>
    <scope>NUCLEOTIDE SEQUENCE [LARGE SCALE GENOMIC DNA]</scope>
    <source>
        <strain evidence="6">KA00683</strain>
    </source>
</reference>
<dbReference type="GO" id="GO:0005524">
    <property type="term" value="F:ATP binding"/>
    <property type="evidence" value="ECO:0007669"/>
    <property type="project" value="UniProtKB-KW"/>
</dbReference>
<dbReference type="Pfam" id="PF00501">
    <property type="entry name" value="AMP-binding"/>
    <property type="match status" value="1"/>
</dbReference>
<evidence type="ECO:0000313" key="6">
    <source>
        <dbReference type="Proteomes" id="UP000070224"/>
    </source>
</evidence>
<dbReference type="GO" id="GO:0004467">
    <property type="term" value="F:long-chain fatty acid-CoA ligase activity"/>
    <property type="evidence" value="ECO:0007669"/>
    <property type="project" value="TreeGrafter"/>
</dbReference>
<sequence length="596" mass="67188">MGRATSLAYAHNEKKCAGLSKKPYLCLKVYRNRGTHPTQKMIAKNLISFFEDSFKKHWDLPAMSNYEGQTYTYGQMTEAIDEWHQFFRLQGLQRGDKVALMGKDSAEWAIFFIAVITYGAVIVPILQDFPPADAMQIIDHSESKLLAINTNLWSNMRPEGIPLASTILDFQEGHILHGTPKAIQQFADAKANHKAQYPTGMCPEDVSYYHTPNEELLVLNYTSGTTGFSKGVMLSGNNFAGNLAFCIERSIIRAKETLLCFLPMAHVYSCMINLFLAMASGTHVVVLGKIPSPKILGVAFKKVRPTVIISVPLVLEKIYQNTLKPILKSRKVRFMLSLPILRNVVYRKIREQLCEGLGGDFRQVIVGGAALNPEVGEFLKRIGFPITVGYGMTECAPLISFIEAEEWRLRSCGRVLEPYMEARIAPLNDEQSPSAETFEIGEIQVRGENVCMGYYKNPEQTAALFTEDGWMRTGDLGTMDSDHFLYIRGRSKAMLLGSNGQNIYPEELEAKIGMLPYVQESLVLMRDGKLEALIVPNMQLIEQAGITLDEAWEAIQNQRAALNEQVGSYEKIQRFELRTEPFEKTPKQSIRRYLYK</sequence>
<dbReference type="GO" id="GO:0016020">
    <property type="term" value="C:membrane"/>
    <property type="evidence" value="ECO:0007669"/>
    <property type="project" value="TreeGrafter"/>
</dbReference>
<keyword evidence="3" id="KW-1133">Transmembrane helix</keyword>
<dbReference type="SUPFAM" id="SSF56801">
    <property type="entry name" value="Acetyl-CoA synthetase-like"/>
    <property type="match status" value="1"/>
</dbReference>
<keyword evidence="3" id="KW-0472">Membrane</keyword>
<evidence type="ECO:0000313" key="5">
    <source>
        <dbReference type="EMBL" id="KXB73425.1"/>
    </source>
</evidence>
<dbReference type="Gene3D" id="3.40.50.12780">
    <property type="entry name" value="N-terminal domain of ligase-like"/>
    <property type="match status" value="1"/>
</dbReference>
<dbReference type="InterPro" id="IPR020845">
    <property type="entry name" value="AMP-binding_CS"/>
</dbReference>